<dbReference type="GO" id="GO:0000340">
    <property type="term" value="F:RNA 7-methylguanosine cap binding"/>
    <property type="evidence" value="ECO:0007669"/>
    <property type="project" value="InterPro"/>
</dbReference>
<dbReference type="GO" id="GO:0003729">
    <property type="term" value="F:mRNA binding"/>
    <property type="evidence" value="ECO:0007669"/>
    <property type="project" value="InterPro"/>
</dbReference>
<dbReference type="InterPro" id="IPR012677">
    <property type="entry name" value="Nucleotide-bd_a/b_plait_sf"/>
</dbReference>
<feature type="compositionally biased region" description="Basic and acidic residues" evidence="18">
    <location>
        <begin position="548"/>
        <end position="563"/>
    </location>
</feature>
<comment type="subcellular location">
    <subcellularLocation>
        <location evidence="2">Cytoplasm</location>
    </subcellularLocation>
    <subcellularLocation>
        <location evidence="1">Nucleus</location>
    </subcellularLocation>
</comment>
<evidence type="ECO:0000256" key="13">
    <source>
        <dbReference type="ARBA" id="ARBA00023042"/>
    </source>
</evidence>
<dbReference type="GO" id="GO:0005634">
    <property type="term" value="C:nucleus"/>
    <property type="evidence" value="ECO:0007669"/>
    <property type="project" value="UniProtKB-SubCell"/>
</dbReference>
<dbReference type="GO" id="GO:0051607">
    <property type="term" value="P:defense response to virus"/>
    <property type="evidence" value="ECO:0007669"/>
    <property type="project" value="UniProtKB-KW"/>
</dbReference>
<accession>A0A6B0S2S3</accession>
<evidence type="ECO:0000256" key="15">
    <source>
        <dbReference type="ARBA" id="ARBA00023242"/>
    </source>
</evidence>
<gene>
    <name evidence="19" type="ORF">E5288_WYG021007</name>
</gene>
<keyword evidence="5" id="KW-0813">Transport</keyword>
<feature type="compositionally biased region" description="Acidic residues" evidence="18">
    <location>
        <begin position="214"/>
        <end position="235"/>
    </location>
</feature>
<evidence type="ECO:0000256" key="1">
    <source>
        <dbReference type="ARBA" id="ARBA00004123"/>
    </source>
</evidence>
<sequence>MAAVRGLRVSVKAEAPAGPALGLPSPETGLDRGEPEPMEVEEGELEVVPVRRSLKELIPRFPQKVEDTSRRYENKAGSFITGIDVTSKEAIEKKEQRAKRFHFRSEVNLAQRNVALDRDMMKKAIPKVRLETIYICGVDEMSTQDVFSYFKEYPPAHIEWLDDTSCNVVWLDEMTATRALINMSSLPALDKIRSKDANEEKSSEKSKKDKQEDSSDDDEAEEGEVEDETTSDVELDTLSQVEEESLLRNDLRPANKLAKGNRLFMRFATKDDKKELGAARRSQYYMKYGNPNYGGMKGILSNSWKRRYHSRRIQRDVIKKRALIGDDVGLTSYKHRHSGSCLLSSWVDTCLAPEMTFLSLIQVVVEYHAELPALKQTRERSASRRSSASSSDSDEMDYDLELKMISTPSPKKSMKMTMYADEVESQLKNIRNSMRADTLSTSNIKNRIGNKLPAEKFADVRHLLDEKRQHTRPRPAGSSTKTDIRQRLGKRPYSPEKAFGSNPVVRREPFSDVHSRLGVPRQDVKGLYSDTREKKSGSLWTRLGSAPKTKEKNTKKGDHRVPGTEEDDSELQRAWGALIKEKEQSRQKKSRLDNLPSLQIERKVLHSSSKEQRTELLTIALALTALPAPFFQEKSIPRCLSDSLREEKTREAASSPFQDPSVGAYSHGPDLRGAAVLPG</sequence>
<keyword evidence="15" id="KW-0539">Nucleus</keyword>
<keyword evidence="7" id="KW-1017">Isopeptide bond</keyword>
<feature type="region of interest" description="Disordered" evidence="18">
    <location>
        <begin position="642"/>
        <end position="679"/>
    </location>
</feature>
<dbReference type="EMBL" id="VBQZ03000174">
    <property type="protein sequence ID" value="MXQ96758.1"/>
    <property type="molecule type" value="Genomic_DNA"/>
</dbReference>
<keyword evidence="11" id="KW-0832">Ubl conjugation</keyword>
<proteinExistence type="inferred from homology"/>
<dbReference type="Gene3D" id="3.30.70.330">
    <property type="match status" value="1"/>
</dbReference>
<keyword evidence="20" id="KW-1185">Reference proteome</keyword>
<reference evidence="19" key="1">
    <citation type="submission" date="2019-10" db="EMBL/GenBank/DDBJ databases">
        <title>The sequence and de novo assembly of the wild yak genome.</title>
        <authorList>
            <person name="Liu Y."/>
        </authorList>
    </citation>
    <scope>NUCLEOTIDE SEQUENCE [LARGE SCALE GENOMIC DNA]</scope>
    <source>
        <strain evidence="19">WY2019</strain>
    </source>
</reference>
<keyword evidence="13" id="KW-0506">mRNA capping</keyword>
<dbReference type="InterPro" id="IPR019416">
    <property type="entry name" value="NCBP3"/>
</dbReference>
<evidence type="ECO:0000256" key="17">
    <source>
        <dbReference type="ARBA" id="ARBA00064454"/>
    </source>
</evidence>
<keyword evidence="10" id="KW-0509">mRNA transport</keyword>
<dbReference type="PANTHER" id="PTHR16291">
    <property type="entry name" value="NUCLEAR CAP-BINDING PROTEIN SUBUNIT 3"/>
    <property type="match status" value="1"/>
</dbReference>
<dbReference type="GO" id="GO:0006370">
    <property type="term" value="P:7-methylguanosine mRNA capping"/>
    <property type="evidence" value="ECO:0007669"/>
    <property type="project" value="UniProtKB-KW"/>
</dbReference>
<keyword evidence="14" id="KW-0051">Antiviral defense</keyword>
<dbReference type="GO" id="GO:0051028">
    <property type="term" value="P:mRNA transport"/>
    <property type="evidence" value="ECO:0007669"/>
    <property type="project" value="UniProtKB-KW"/>
</dbReference>
<dbReference type="PANTHER" id="PTHR16291:SF0">
    <property type="entry name" value="NUCLEAR CAP-BINDING PROTEIN SUBUNIT 3"/>
    <property type="match status" value="1"/>
</dbReference>
<evidence type="ECO:0000256" key="3">
    <source>
        <dbReference type="ARBA" id="ARBA00006069"/>
    </source>
</evidence>
<dbReference type="GO" id="GO:0005737">
    <property type="term" value="C:cytoplasm"/>
    <property type="evidence" value="ECO:0007669"/>
    <property type="project" value="UniProtKB-SubCell"/>
</dbReference>
<evidence type="ECO:0000256" key="18">
    <source>
        <dbReference type="SAM" id="MobiDB-lite"/>
    </source>
</evidence>
<evidence type="ECO:0000313" key="20">
    <source>
        <dbReference type="Proteomes" id="UP000322234"/>
    </source>
</evidence>
<evidence type="ECO:0000256" key="7">
    <source>
        <dbReference type="ARBA" id="ARBA00022499"/>
    </source>
</evidence>
<evidence type="ECO:0000256" key="10">
    <source>
        <dbReference type="ARBA" id="ARBA00022816"/>
    </source>
</evidence>
<organism evidence="19 20">
    <name type="scientific">Bos mutus</name>
    <name type="common">wild yak</name>
    <dbReference type="NCBI Taxonomy" id="72004"/>
    <lineage>
        <taxon>Eukaryota</taxon>
        <taxon>Metazoa</taxon>
        <taxon>Chordata</taxon>
        <taxon>Craniata</taxon>
        <taxon>Vertebrata</taxon>
        <taxon>Euteleostomi</taxon>
        <taxon>Mammalia</taxon>
        <taxon>Eutheria</taxon>
        <taxon>Laurasiatheria</taxon>
        <taxon>Artiodactyla</taxon>
        <taxon>Ruminantia</taxon>
        <taxon>Pecora</taxon>
        <taxon>Bovidae</taxon>
        <taxon>Bovinae</taxon>
        <taxon>Bos</taxon>
    </lineage>
</organism>
<evidence type="ECO:0000256" key="16">
    <source>
        <dbReference type="ARBA" id="ARBA00055272"/>
    </source>
</evidence>
<comment type="similarity">
    <text evidence="3">Belongs to the NCBP3 family.</text>
</comment>
<feature type="region of interest" description="Disordered" evidence="18">
    <location>
        <begin position="524"/>
        <end position="569"/>
    </location>
</feature>
<evidence type="ECO:0000256" key="8">
    <source>
        <dbReference type="ARBA" id="ARBA00022553"/>
    </source>
</evidence>
<keyword evidence="6" id="KW-0963">Cytoplasm</keyword>
<evidence type="ECO:0000256" key="14">
    <source>
        <dbReference type="ARBA" id="ARBA00023118"/>
    </source>
</evidence>
<evidence type="ECO:0000256" key="9">
    <source>
        <dbReference type="ARBA" id="ARBA00022664"/>
    </source>
</evidence>
<protein>
    <recommendedName>
        <fullName evidence="4">Nuclear cap-binding protein subunit 3</fullName>
    </recommendedName>
</protein>
<dbReference type="FunFam" id="3.30.70.330:FF:000337">
    <property type="entry name" value="nuclear cap-binding protein subunit 3 isoform X1"/>
    <property type="match status" value="1"/>
</dbReference>
<keyword evidence="12" id="KW-0694">RNA-binding</keyword>
<comment type="caution">
    <text evidence="19">The sequence shown here is derived from an EMBL/GenBank/DDBJ whole genome shotgun (WGS) entry which is preliminary data.</text>
</comment>
<evidence type="ECO:0000256" key="5">
    <source>
        <dbReference type="ARBA" id="ARBA00022448"/>
    </source>
</evidence>
<comment type="function">
    <text evidence="16">Associates with NCBP1/CBP80 to form an alternative cap-binding complex (CBC) which plays a key role in mRNA export. NCBP3 serves as adapter protein linking the capped RNAs (m7GpppG-capped RNA) to NCBP1/CBP80. Unlike the conventional CBC with NCBP2 which binds both small nuclear RNA (snRNA) and messenger (mRNA) and is involved in their export from the nucleus, the alternative CBC with NCBP3 does not bind snRNA and associates only with mRNA thereby playing a role in only mRNA export. The alternative CBC is particularly important in cellular stress situations such as virus infections and the NCBP3 activity is critical to inhibit virus growth.</text>
</comment>
<feature type="region of interest" description="Disordered" evidence="18">
    <location>
        <begin position="192"/>
        <end position="239"/>
    </location>
</feature>
<evidence type="ECO:0000256" key="12">
    <source>
        <dbReference type="ARBA" id="ARBA00022884"/>
    </source>
</evidence>
<feature type="region of interest" description="Disordered" evidence="18">
    <location>
        <begin position="376"/>
        <end position="395"/>
    </location>
</feature>
<keyword evidence="9" id="KW-0507">mRNA processing</keyword>
<feature type="compositionally biased region" description="Low complexity" evidence="18">
    <location>
        <begin position="15"/>
        <end position="27"/>
    </location>
</feature>
<dbReference type="Proteomes" id="UP000322234">
    <property type="component" value="Unassembled WGS sequence"/>
</dbReference>
<evidence type="ECO:0000256" key="2">
    <source>
        <dbReference type="ARBA" id="ARBA00004496"/>
    </source>
</evidence>
<evidence type="ECO:0000313" key="19">
    <source>
        <dbReference type="EMBL" id="MXQ96758.1"/>
    </source>
</evidence>
<dbReference type="Pfam" id="PF10309">
    <property type="entry name" value="NCBP3"/>
    <property type="match status" value="1"/>
</dbReference>
<evidence type="ECO:0000256" key="11">
    <source>
        <dbReference type="ARBA" id="ARBA00022843"/>
    </source>
</evidence>
<name>A0A6B0S2S3_9CETA</name>
<feature type="region of interest" description="Disordered" evidence="18">
    <location>
        <begin position="15"/>
        <end position="42"/>
    </location>
</feature>
<keyword evidence="8" id="KW-0597">Phosphoprotein</keyword>
<dbReference type="AlphaFoldDB" id="A0A6B0S2S3"/>
<comment type="subunit">
    <text evidence="17">Component of an alternative cap-binding complex (CBC) composed of NCBP1/CBP80 and NCBP3. Interacts with SRRT, KPNA3, THOC5 and EIF4A3.</text>
</comment>
<feature type="compositionally biased region" description="Basic and acidic residues" evidence="18">
    <location>
        <begin position="192"/>
        <end position="213"/>
    </location>
</feature>
<feature type="region of interest" description="Disordered" evidence="18">
    <location>
        <begin position="465"/>
        <end position="503"/>
    </location>
</feature>
<evidence type="ECO:0000256" key="4">
    <source>
        <dbReference type="ARBA" id="ARBA00019876"/>
    </source>
</evidence>
<evidence type="ECO:0000256" key="6">
    <source>
        <dbReference type="ARBA" id="ARBA00022490"/>
    </source>
</evidence>